<dbReference type="EMBL" id="CACRXK020038102">
    <property type="protein sequence ID" value="CAB4045197.1"/>
    <property type="molecule type" value="Genomic_DNA"/>
</dbReference>
<sequence>ASDDIEWALSNFGVMEESCKKNIYKNISFFKNSTDGELELEPGILDFVCPNDCSDHGTCFNSTCTCFEDYTAADCSISLKDSPILIGIRKSGLCDVRRRPCRNVGIYAFPLLDSENLTCHVQEFKV</sequence>
<dbReference type="Pfam" id="PF23106">
    <property type="entry name" value="EGF_Teneurin"/>
    <property type="match status" value="1"/>
</dbReference>
<dbReference type="AlphaFoldDB" id="A0A7D9KHC7"/>
<accession>A0A7D9KHC7</accession>
<dbReference type="Gene3D" id="2.10.25.10">
    <property type="entry name" value="Laminin"/>
    <property type="match status" value="1"/>
</dbReference>
<reference evidence="2" key="1">
    <citation type="submission" date="2020-04" db="EMBL/GenBank/DDBJ databases">
        <authorList>
            <person name="Alioto T."/>
            <person name="Alioto T."/>
            <person name="Gomez Garrido J."/>
        </authorList>
    </citation>
    <scope>NUCLEOTIDE SEQUENCE</scope>
    <source>
        <strain evidence="2">A484AB</strain>
    </source>
</reference>
<organism evidence="2 3">
    <name type="scientific">Paramuricea clavata</name>
    <name type="common">Red gorgonian</name>
    <name type="synonym">Violescent sea-whip</name>
    <dbReference type="NCBI Taxonomy" id="317549"/>
    <lineage>
        <taxon>Eukaryota</taxon>
        <taxon>Metazoa</taxon>
        <taxon>Cnidaria</taxon>
        <taxon>Anthozoa</taxon>
        <taxon>Octocorallia</taxon>
        <taxon>Malacalcyonacea</taxon>
        <taxon>Plexauridae</taxon>
        <taxon>Paramuricea</taxon>
    </lineage>
</organism>
<dbReference type="OrthoDB" id="5989069at2759"/>
<keyword evidence="1" id="KW-0325">Glycoprotein</keyword>
<protein>
    <submittedName>
        <fullName evidence="2">Uncharacterized protein</fullName>
    </submittedName>
</protein>
<feature type="non-terminal residue" evidence="2">
    <location>
        <position position="1"/>
    </location>
</feature>
<gene>
    <name evidence="2" type="ORF">PACLA_8A082759</name>
</gene>
<evidence type="ECO:0000313" key="3">
    <source>
        <dbReference type="Proteomes" id="UP001152795"/>
    </source>
</evidence>
<comment type="caution">
    <text evidence="2">The sequence shown here is derived from an EMBL/GenBank/DDBJ whole genome shotgun (WGS) entry which is preliminary data.</text>
</comment>
<evidence type="ECO:0000256" key="1">
    <source>
        <dbReference type="ARBA" id="ARBA00023180"/>
    </source>
</evidence>
<keyword evidence="3" id="KW-1185">Reference proteome</keyword>
<dbReference type="FunFam" id="2.10.25.10:FF:000001">
    <property type="entry name" value="Tenascin C"/>
    <property type="match status" value="1"/>
</dbReference>
<evidence type="ECO:0000313" key="2">
    <source>
        <dbReference type="EMBL" id="CAB4045197.1"/>
    </source>
</evidence>
<proteinExistence type="predicted"/>
<name>A0A7D9KHC7_PARCT</name>
<dbReference type="Proteomes" id="UP001152795">
    <property type="component" value="Unassembled WGS sequence"/>
</dbReference>